<dbReference type="AlphaFoldDB" id="A0AAV1V3F5"/>
<gene>
    <name evidence="2" type="ORF">PM001_LOCUS25852</name>
</gene>
<evidence type="ECO:0000259" key="1">
    <source>
        <dbReference type="Pfam" id="PF07727"/>
    </source>
</evidence>
<proteinExistence type="predicted"/>
<dbReference type="EMBL" id="CAKLBY020000259">
    <property type="protein sequence ID" value="CAK7940702.1"/>
    <property type="molecule type" value="Genomic_DNA"/>
</dbReference>
<accession>A0AAV1V3F5</accession>
<protein>
    <recommendedName>
        <fullName evidence="1">Reverse transcriptase Ty1/copia-type domain-containing protein</fullName>
    </recommendedName>
</protein>
<dbReference type="InterPro" id="IPR013103">
    <property type="entry name" value="RVT_2"/>
</dbReference>
<dbReference type="Proteomes" id="UP001162060">
    <property type="component" value="Unassembled WGS sequence"/>
</dbReference>
<reference evidence="2" key="1">
    <citation type="submission" date="2024-01" db="EMBL/GenBank/DDBJ databases">
        <authorList>
            <person name="Webb A."/>
        </authorList>
    </citation>
    <scope>NUCLEOTIDE SEQUENCE</scope>
    <source>
        <strain evidence="2">Pm1</strain>
    </source>
</reference>
<name>A0AAV1V3F5_9STRA</name>
<comment type="caution">
    <text evidence="2">The sequence shown here is derived from an EMBL/GenBank/DDBJ whole genome shotgun (WGS) entry which is preliminary data.</text>
</comment>
<feature type="domain" description="Reverse transcriptase Ty1/copia-type" evidence="1">
    <location>
        <begin position="2"/>
        <end position="84"/>
    </location>
</feature>
<evidence type="ECO:0000313" key="3">
    <source>
        <dbReference type="Proteomes" id="UP001162060"/>
    </source>
</evidence>
<sequence>MMFVVLYVDGQILADNDINLLPATKKALSERIEMSDIGELKYCLGVEVERDDKSVDVSMRQTNFVQSVLTKFGMEDCKPVITPQDPFLKLTKQTLQL</sequence>
<organism evidence="2 3">
    <name type="scientific">Peronospora matthiolae</name>
    <dbReference type="NCBI Taxonomy" id="2874970"/>
    <lineage>
        <taxon>Eukaryota</taxon>
        <taxon>Sar</taxon>
        <taxon>Stramenopiles</taxon>
        <taxon>Oomycota</taxon>
        <taxon>Peronosporomycetes</taxon>
        <taxon>Peronosporales</taxon>
        <taxon>Peronosporaceae</taxon>
        <taxon>Peronospora</taxon>
    </lineage>
</organism>
<evidence type="ECO:0000313" key="2">
    <source>
        <dbReference type="EMBL" id="CAK7940702.1"/>
    </source>
</evidence>
<dbReference type="Pfam" id="PF07727">
    <property type="entry name" value="RVT_2"/>
    <property type="match status" value="1"/>
</dbReference>